<dbReference type="Proteomes" id="UP000265742">
    <property type="component" value="Unassembled WGS sequence"/>
</dbReference>
<organism evidence="3 4">
    <name type="scientific">Amnibacterium setariae</name>
    <dbReference type="NCBI Taxonomy" id="2306585"/>
    <lineage>
        <taxon>Bacteria</taxon>
        <taxon>Bacillati</taxon>
        <taxon>Actinomycetota</taxon>
        <taxon>Actinomycetes</taxon>
        <taxon>Micrococcales</taxon>
        <taxon>Microbacteriaceae</taxon>
        <taxon>Amnibacterium</taxon>
    </lineage>
</organism>
<protein>
    <submittedName>
        <fullName evidence="3">DUF4350 domain-containing protein</fullName>
    </submittedName>
</protein>
<evidence type="ECO:0000256" key="1">
    <source>
        <dbReference type="SAM" id="Phobius"/>
    </source>
</evidence>
<keyword evidence="4" id="KW-1185">Reference proteome</keyword>
<dbReference type="Pfam" id="PF14258">
    <property type="entry name" value="DUF4350"/>
    <property type="match status" value="1"/>
</dbReference>
<accession>A0A3A1TY80</accession>
<evidence type="ECO:0000313" key="4">
    <source>
        <dbReference type="Proteomes" id="UP000265742"/>
    </source>
</evidence>
<dbReference type="AlphaFoldDB" id="A0A3A1TY80"/>
<name>A0A3A1TY80_9MICO</name>
<keyword evidence="1" id="KW-0472">Membrane</keyword>
<proteinExistence type="predicted"/>
<dbReference type="OrthoDB" id="5241668at2"/>
<evidence type="ECO:0000259" key="2">
    <source>
        <dbReference type="Pfam" id="PF14258"/>
    </source>
</evidence>
<keyword evidence="1" id="KW-0812">Transmembrane</keyword>
<sequence>MTSTAAPEAVTPTVRATLRRARFWIVAALVVAVIGIGTAVVNSTASLGGDFDPANPGPEGARALRSVLEQQGVRVRVTSTVAESGAMPGTLLIDDAEADLTPAAWRRLLDGRERVVVVSPGRAALDAVLPGTQASGRPSGRTASAGCDLPLAQRAGAMSLTGVRLSLRSSASTVCFSDGGGRAQLVAGAHDGVQVLLLADRAAFTNEHVAASGNAAVALGALGSGRDLVWFRQSPTDPAIAGAPSLQDLTPPWVTPLVALLLLGGLAAALWQGRRLGPIVVEALPVAVRSRETVEGRARLYNRGAARLHAADALRIGAIRRMAPNLGLSRTASVTEVIDATVRLTGRPRQQVEAVLLAEEPGGDGDLVRISDDLARLEAAVRAAAVPGASSSPTSPTSGDR</sequence>
<dbReference type="InterPro" id="IPR025646">
    <property type="entry name" value="DUF4350"/>
</dbReference>
<comment type="caution">
    <text evidence="3">The sequence shown here is derived from an EMBL/GenBank/DDBJ whole genome shotgun (WGS) entry which is preliminary data.</text>
</comment>
<feature type="transmembrane region" description="Helical" evidence="1">
    <location>
        <begin position="21"/>
        <end position="41"/>
    </location>
</feature>
<gene>
    <name evidence="3" type="ORF">D1781_15325</name>
</gene>
<evidence type="ECO:0000313" key="3">
    <source>
        <dbReference type="EMBL" id="RIX28759.1"/>
    </source>
</evidence>
<feature type="domain" description="DUF4350" evidence="2">
    <location>
        <begin position="53"/>
        <end position="220"/>
    </location>
</feature>
<keyword evidence="1" id="KW-1133">Transmembrane helix</keyword>
<dbReference type="RefSeq" id="WP_119483068.1">
    <property type="nucleotide sequence ID" value="NZ_QXTG01000002.1"/>
</dbReference>
<dbReference type="EMBL" id="QXTG01000002">
    <property type="protein sequence ID" value="RIX28759.1"/>
    <property type="molecule type" value="Genomic_DNA"/>
</dbReference>
<reference evidence="4" key="1">
    <citation type="submission" date="2018-09" db="EMBL/GenBank/DDBJ databases">
        <authorList>
            <person name="Kim I."/>
        </authorList>
    </citation>
    <scope>NUCLEOTIDE SEQUENCE [LARGE SCALE GENOMIC DNA]</scope>
    <source>
        <strain evidence="4">DD4a</strain>
    </source>
</reference>